<evidence type="ECO:0000313" key="4">
    <source>
        <dbReference type="Proteomes" id="UP001596137"/>
    </source>
</evidence>
<evidence type="ECO:0000259" key="2">
    <source>
        <dbReference type="Pfam" id="PF13581"/>
    </source>
</evidence>
<dbReference type="Gene3D" id="3.30.565.10">
    <property type="entry name" value="Histidine kinase-like ATPase, C-terminal domain"/>
    <property type="match status" value="1"/>
</dbReference>
<keyword evidence="1" id="KW-0418">Kinase</keyword>
<reference evidence="4" key="1">
    <citation type="journal article" date="2019" name="Int. J. Syst. Evol. Microbiol.">
        <title>The Global Catalogue of Microorganisms (GCM) 10K type strain sequencing project: providing services to taxonomists for standard genome sequencing and annotation.</title>
        <authorList>
            <consortium name="The Broad Institute Genomics Platform"/>
            <consortium name="The Broad Institute Genome Sequencing Center for Infectious Disease"/>
            <person name="Wu L."/>
            <person name="Ma J."/>
        </authorList>
    </citation>
    <scope>NUCLEOTIDE SEQUENCE [LARGE SCALE GENOMIC DNA]</scope>
    <source>
        <strain evidence="4">JCM 30346</strain>
    </source>
</reference>
<dbReference type="InterPro" id="IPR003594">
    <property type="entry name" value="HATPase_dom"/>
</dbReference>
<gene>
    <name evidence="3" type="ORF">ACFP1K_39665</name>
</gene>
<keyword evidence="3" id="KW-0067">ATP-binding</keyword>
<comment type="caution">
    <text evidence="3">The sequence shown here is derived from an EMBL/GenBank/DDBJ whole genome shotgun (WGS) entry which is preliminary data.</text>
</comment>
<dbReference type="Pfam" id="PF13581">
    <property type="entry name" value="HATPase_c_2"/>
    <property type="match status" value="1"/>
</dbReference>
<dbReference type="GO" id="GO:0005524">
    <property type="term" value="F:ATP binding"/>
    <property type="evidence" value="ECO:0007669"/>
    <property type="project" value="UniProtKB-KW"/>
</dbReference>
<keyword evidence="1" id="KW-0723">Serine/threonine-protein kinase</keyword>
<dbReference type="RefSeq" id="WP_380763498.1">
    <property type="nucleotide sequence ID" value="NZ_JBHSRF010000132.1"/>
</dbReference>
<keyword evidence="3" id="KW-0547">Nucleotide-binding</keyword>
<proteinExistence type="predicted"/>
<name>A0ABW1NVI1_9ACTN</name>
<dbReference type="EMBL" id="JBHSRF010000132">
    <property type="protein sequence ID" value="MFC6087340.1"/>
    <property type="molecule type" value="Genomic_DNA"/>
</dbReference>
<evidence type="ECO:0000313" key="3">
    <source>
        <dbReference type="EMBL" id="MFC6087340.1"/>
    </source>
</evidence>
<evidence type="ECO:0000256" key="1">
    <source>
        <dbReference type="ARBA" id="ARBA00022527"/>
    </source>
</evidence>
<dbReference type="PANTHER" id="PTHR35526">
    <property type="entry name" value="ANTI-SIGMA-F FACTOR RSBW-RELATED"/>
    <property type="match status" value="1"/>
</dbReference>
<protein>
    <submittedName>
        <fullName evidence="3">ATP-binding protein</fullName>
    </submittedName>
</protein>
<accession>A0ABW1NVI1</accession>
<dbReference type="SUPFAM" id="SSF55874">
    <property type="entry name" value="ATPase domain of HSP90 chaperone/DNA topoisomerase II/histidine kinase"/>
    <property type="match status" value="1"/>
</dbReference>
<dbReference type="InterPro" id="IPR036890">
    <property type="entry name" value="HATPase_C_sf"/>
</dbReference>
<feature type="domain" description="Histidine kinase/HSP90-like ATPase" evidence="2">
    <location>
        <begin position="34"/>
        <end position="133"/>
    </location>
</feature>
<dbReference type="Proteomes" id="UP001596137">
    <property type="component" value="Unassembled WGS sequence"/>
</dbReference>
<dbReference type="PANTHER" id="PTHR35526:SF3">
    <property type="entry name" value="ANTI-SIGMA-F FACTOR RSBW"/>
    <property type="match status" value="1"/>
</dbReference>
<organism evidence="3 4">
    <name type="scientific">Sphaerisporangium aureirubrum</name>
    <dbReference type="NCBI Taxonomy" id="1544736"/>
    <lineage>
        <taxon>Bacteria</taxon>
        <taxon>Bacillati</taxon>
        <taxon>Actinomycetota</taxon>
        <taxon>Actinomycetes</taxon>
        <taxon>Streptosporangiales</taxon>
        <taxon>Streptosporangiaceae</taxon>
        <taxon>Sphaerisporangium</taxon>
    </lineage>
</organism>
<sequence length="148" mass="15735">MAEPVAGIAEALVPASGMVWRRVFTGVREEAPRARAFARCLLAGTRWVDDAEFVVAEFVSNALLHTRSGWPGGYFVVELVRQREAVRVGVHDLGGGAAPVLRQASQEVCLDEHGRGMVAVANLAFRVGYHGSPAVGHFVWALLAGGGS</sequence>
<dbReference type="CDD" id="cd16936">
    <property type="entry name" value="HATPase_RsbW-like"/>
    <property type="match status" value="1"/>
</dbReference>
<keyword evidence="1" id="KW-0808">Transferase</keyword>
<dbReference type="InterPro" id="IPR050267">
    <property type="entry name" value="Anti-sigma-factor_SerPK"/>
</dbReference>
<keyword evidence="4" id="KW-1185">Reference proteome</keyword>